<dbReference type="EMBL" id="JABBFZ010000027">
    <property type="protein sequence ID" value="NML34934.1"/>
    <property type="molecule type" value="Genomic_DNA"/>
</dbReference>
<keyword evidence="3" id="KW-1185">Reference proteome</keyword>
<reference evidence="2 3" key="1">
    <citation type="submission" date="2020-04" db="EMBL/GenBank/DDBJ databases">
        <title>Paraburkholderia sp. G-4-1-8 isolated from soil.</title>
        <authorList>
            <person name="Dahal R.H."/>
        </authorList>
    </citation>
    <scope>NUCLEOTIDE SEQUENCE [LARGE SCALE GENOMIC DNA]</scope>
    <source>
        <strain evidence="2 3">G-4-1-8</strain>
    </source>
</reference>
<feature type="domain" description="Phage terminase large subunit N-terminal" evidence="1">
    <location>
        <begin position="23"/>
        <end position="212"/>
    </location>
</feature>
<organism evidence="2 3">
    <name type="scientific">Paraburkholderia antibiotica</name>
    <dbReference type="NCBI Taxonomy" id="2728839"/>
    <lineage>
        <taxon>Bacteria</taxon>
        <taxon>Pseudomonadati</taxon>
        <taxon>Pseudomonadota</taxon>
        <taxon>Betaproteobacteria</taxon>
        <taxon>Burkholderiales</taxon>
        <taxon>Burkholderiaceae</taxon>
        <taxon>Paraburkholderia</taxon>
    </lineage>
</organism>
<dbReference type="Gene3D" id="3.40.50.300">
    <property type="entry name" value="P-loop containing nucleotide triphosphate hydrolases"/>
    <property type="match status" value="1"/>
</dbReference>
<dbReference type="InterPro" id="IPR052380">
    <property type="entry name" value="Viral_DNA_packaging_terminase"/>
</dbReference>
<dbReference type="InterPro" id="IPR006437">
    <property type="entry name" value="Phage_terminase_lsu"/>
</dbReference>
<comment type="caution">
    <text evidence="2">The sequence shown here is derived from an EMBL/GenBank/DDBJ whole genome shotgun (WGS) entry which is preliminary data.</text>
</comment>
<evidence type="ECO:0000313" key="3">
    <source>
        <dbReference type="Proteomes" id="UP000583127"/>
    </source>
</evidence>
<sequence length="460" mass="52592">MTSMGAPSLNPVLRDFWMTPARNRVLYGGRSSSKSWDAAGFAIFLAQQMKLKFLCTRQFQNRIEDSVYSLLKIQIERFGLRSKFRILDNKIICTATGSEFVFYGLWRQIDEVKSIESIDIHWSEEAHLLTEAQWKVLEPTIRKQGSQHWLIFNPRLATDFVYKRFVLNPPPRTVKRLINYDENPFLSDTMRQVIEAAKEEDEDEFAHIYLGQPKDDDDDAIIKRSWIMAAVDAHKTLGFEPSGSKRIGFDVADSGNDKCANVFAHGSVVLWADEWKAGEDELLKSCSRTYAAAKERDAQIHYDSIGVGASAGAKFKEVNESSTDRFPVRYEKFNAGGAVWEPEREYQPKVKNKDMFSNIKAQAWWMLADRFRNTFNAVRRGEKFPDDQLISISAECPHLERLIDELSTPKRDYDQNGRVKVESKKDLAKREVASPNLADAFVMCYAPGGNNLDIWARLAG</sequence>
<dbReference type="NCBIfam" id="TIGR01547">
    <property type="entry name" value="phage_term_2"/>
    <property type="match status" value="1"/>
</dbReference>
<dbReference type="Gene3D" id="3.30.420.240">
    <property type="match status" value="1"/>
</dbReference>
<dbReference type="PANTHER" id="PTHR39184:SF1">
    <property type="entry name" value="PBSX PHAGE TERMINASE LARGE SUBUNIT"/>
    <property type="match status" value="1"/>
</dbReference>
<name>A0A7Y0A1W3_9BURK</name>
<accession>A0A7Y0A1W3</accession>
<gene>
    <name evidence="2" type="ORF">HHL14_29440</name>
</gene>
<dbReference type="Proteomes" id="UP000583127">
    <property type="component" value="Unassembled WGS sequence"/>
</dbReference>
<evidence type="ECO:0000259" key="1">
    <source>
        <dbReference type="Pfam" id="PF04466"/>
    </source>
</evidence>
<dbReference type="PANTHER" id="PTHR39184">
    <property type="match status" value="1"/>
</dbReference>
<evidence type="ECO:0000313" key="2">
    <source>
        <dbReference type="EMBL" id="NML34934.1"/>
    </source>
</evidence>
<dbReference type="AlphaFoldDB" id="A0A7Y0A1W3"/>
<dbReference type="InterPro" id="IPR027417">
    <property type="entry name" value="P-loop_NTPase"/>
</dbReference>
<dbReference type="Pfam" id="PF04466">
    <property type="entry name" value="Terminase_3"/>
    <property type="match status" value="1"/>
</dbReference>
<proteinExistence type="predicted"/>
<dbReference type="InterPro" id="IPR035412">
    <property type="entry name" value="Terminase_L_N"/>
</dbReference>
<protein>
    <submittedName>
        <fullName evidence="2">PBSX family phage terminase large subunit</fullName>
    </submittedName>
</protein>